<dbReference type="SUPFAM" id="SSF52738">
    <property type="entry name" value="Methylesterase CheB, C-terminal domain"/>
    <property type="match status" value="1"/>
</dbReference>
<comment type="PTM">
    <text evidence="5">Phosphorylated by CheA. Phosphorylation of the N-terminal regulatory domain activates the methylesterase activity.</text>
</comment>
<evidence type="ECO:0000256" key="7">
    <source>
        <dbReference type="PROSITE-ProRule" id="PRU00169"/>
    </source>
</evidence>
<feature type="modified residue" description="4-aspartylphosphate" evidence="5 7">
    <location>
        <position position="54"/>
    </location>
</feature>
<protein>
    <recommendedName>
        <fullName evidence="5">Protein-glutamate methylesterase/protein-glutamine glutaminase</fullName>
        <ecNumber evidence="5">3.1.1.61</ecNumber>
        <ecNumber evidence="5">3.5.1.44</ecNumber>
    </recommendedName>
</protein>
<comment type="caution">
    <text evidence="10">The sequence shown here is derived from an EMBL/GenBank/DDBJ whole genome shotgun (WGS) entry which is preliminary data.</text>
</comment>
<dbReference type="PANTHER" id="PTHR42872">
    <property type="entry name" value="PROTEIN-GLUTAMATE METHYLESTERASE/PROTEIN-GLUTAMINE GLUTAMINASE"/>
    <property type="match status" value="1"/>
</dbReference>
<evidence type="ECO:0000256" key="2">
    <source>
        <dbReference type="ARBA" id="ARBA00022500"/>
    </source>
</evidence>
<keyword evidence="11" id="KW-1185">Reference proteome</keyword>
<dbReference type="InterPro" id="IPR011006">
    <property type="entry name" value="CheY-like_superfamily"/>
</dbReference>
<evidence type="ECO:0000313" key="10">
    <source>
        <dbReference type="EMBL" id="EAR26834.1"/>
    </source>
</evidence>
<feature type="domain" description="Response regulatory" evidence="8">
    <location>
        <begin position="3"/>
        <end position="120"/>
    </location>
</feature>
<evidence type="ECO:0000256" key="6">
    <source>
        <dbReference type="PROSITE-ProRule" id="PRU00050"/>
    </source>
</evidence>
<keyword evidence="1 5" id="KW-0963">Cytoplasm</keyword>
<dbReference type="PIRSF" id="PIRSF000876">
    <property type="entry name" value="RR_chemtxs_CheB"/>
    <property type="match status" value="1"/>
</dbReference>
<dbReference type="SUPFAM" id="SSF52172">
    <property type="entry name" value="CheY-like"/>
    <property type="match status" value="1"/>
</dbReference>
<dbReference type="RefSeq" id="WP_009840614.1">
    <property type="nucleotide sequence ID" value="NZ_CH959302.1"/>
</dbReference>
<feature type="active site" evidence="5 6">
    <location>
        <position position="193"/>
    </location>
</feature>
<dbReference type="STRING" id="87626.PTD2_16856"/>
<dbReference type="GO" id="GO:0005737">
    <property type="term" value="C:cytoplasm"/>
    <property type="evidence" value="ECO:0007669"/>
    <property type="project" value="UniProtKB-SubCell"/>
</dbReference>
<dbReference type="Pfam" id="PF01339">
    <property type="entry name" value="CheB_methylest"/>
    <property type="match status" value="1"/>
</dbReference>
<dbReference type="InterPro" id="IPR008248">
    <property type="entry name" value="CheB-like"/>
</dbReference>
<name>A4CEV5_9GAMM</name>
<comment type="similarity">
    <text evidence="5">Belongs to the CheB family.</text>
</comment>
<dbReference type="eggNOG" id="COG2201">
    <property type="taxonomic scope" value="Bacteria"/>
</dbReference>
<sequence>MIKVLIVDDSPLIRALLTEVLQQAHDIKVVGVAEDPLQARELIKALNPDVITLDVEMPKMDGISFLKNLMRLRPMPVVMVSTLTQEGAPTTLEALELGAVDFVAKPTKNVTRELQAYAEILHDKVRAASQARVRAYNPPHTSSHANKVNTPDAIEFNQNALIAIGASTGGTEAIKEVLIRLPAHFPPVVITQHIPPVFSASFAERMDRISKMNVKEAEDGDVLQVGCVYIAPGDYHLRIEKLGARFVCRLDQGPAINRHRPAVDALFDSIVEIAAKRTIAIVLTGMGADGAKGLLNLKQAGAKTFAQDEKTSVVWGMPRAAMELGAADKAVPLEQVADVLMRSVIKR</sequence>
<dbReference type="PROSITE" id="PS50122">
    <property type="entry name" value="CHEB"/>
    <property type="match status" value="1"/>
</dbReference>
<dbReference type="EC" id="3.5.1.44" evidence="5"/>
<dbReference type="InterPro" id="IPR035909">
    <property type="entry name" value="CheB_C"/>
</dbReference>
<keyword evidence="3 5" id="KW-0378">Hydrolase</keyword>
<reference evidence="10 11" key="1">
    <citation type="submission" date="2006-02" db="EMBL/GenBank/DDBJ databases">
        <authorList>
            <person name="Moran M.A."/>
            <person name="Kjelleberg S."/>
            <person name="Egan S."/>
            <person name="Saunders N."/>
            <person name="Thomas T."/>
            <person name="Ferriera S."/>
            <person name="Johnson J."/>
            <person name="Kravitz S."/>
            <person name="Halpern A."/>
            <person name="Remington K."/>
            <person name="Beeson K."/>
            <person name="Tran B."/>
            <person name="Rogers Y.-H."/>
            <person name="Friedman R."/>
            <person name="Venter J.C."/>
        </authorList>
    </citation>
    <scope>NUCLEOTIDE SEQUENCE [LARGE SCALE GENOMIC DNA]</scope>
    <source>
        <strain evidence="10 11">D2</strain>
    </source>
</reference>
<dbReference type="PANTHER" id="PTHR42872:SF6">
    <property type="entry name" value="PROTEIN-GLUTAMATE METHYLESTERASE_PROTEIN-GLUTAMINE GLUTAMINASE"/>
    <property type="match status" value="1"/>
</dbReference>
<dbReference type="CDD" id="cd16432">
    <property type="entry name" value="CheB_Rec"/>
    <property type="match status" value="1"/>
</dbReference>
<dbReference type="Gene3D" id="3.40.50.2300">
    <property type="match status" value="1"/>
</dbReference>
<comment type="subcellular location">
    <subcellularLocation>
        <location evidence="5">Cytoplasm</location>
    </subcellularLocation>
</comment>
<evidence type="ECO:0000256" key="5">
    <source>
        <dbReference type="HAMAP-Rule" id="MF_00099"/>
    </source>
</evidence>
<dbReference type="SMART" id="SM00448">
    <property type="entry name" value="REC"/>
    <property type="match status" value="1"/>
</dbReference>
<dbReference type="NCBIfam" id="NF009206">
    <property type="entry name" value="PRK12555.1"/>
    <property type="match status" value="1"/>
</dbReference>
<evidence type="ECO:0000256" key="3">
    <source>
        <dbReference type="ARBA" id="ARBA00022801"/>
    </source>
</evidence>
<evidence type="ECO:0000313" key="11">
    <source>
        <dbReference type="Proteomes" id="UP000006201"/>
    </source>
</evidence>
<dbReference type="GO" id="GO:0050568">
    <property type="term" value="F:protein-glutamine glutaminase activity"/>
    <property type="evidence" value="ECO:0007669"/>
    <property type="project" value="UniProtKB-UniRule"/>
</dbReference>
<dbReference type="PROSITE" id="PS50110">
    <property type="entry name" value="RESPONSE_REGULATORY"/>
    <property type="match status" value="1"/>
</dbReference>
<dbReference type="GO" id="GO:0008984">
    <property type="term" value="F:protein-glutamate methylesterase activity"/>
    <property type="evidence" value="ECO:0007669"/>
    <property type="project" value="UniProtKB-UniRule"/>
</dbReference>
<evidence type="ECO:0000256" key="4">
    <source>
        <dbReference type="ARBA" id="ARBA00048267"/>
    </source>
</evidence>
<feature type="active site" evidence="5 6">
    <location>
        <position position="289"/>
    </location>
</feature>
<dbReference type="GO" id="GO:0000156">
    <property type="term" value="F:phosphorelay response regulator activity"/>
    <property type="evidence" value="ECO:0007669"/>
    <property type="project" value="InterPro"/>
</dbReference>
<feature type="active site" evidence="5 6">
    <location>
        <position position="167"/>
    </location>
</feature>
<dbReference type="GO" id="GO:0006935">
    <property type="term" value="P:chemotaxis"/>
    <property type="evidence" value="ECO:0007669"/>
    <property type="project" value="UniProtKB-UniRule"/>
</dbReference>
<organism evidence="10 11">
    <name type="scientific">Pseudoalteromonas tunicata D2</name>
    <dbReference type="NCBI Taxonomy" id="87626"/>
    <lineage>
        <taxon>Bacteria</taxon>
        <taxon>Pseudomonadati</taxon>
        <taxon>Pseudomonadota</taxon>
        <taxon>Gammaproteobacteria</taxon>
        <taxon>Alteromonadales</taxon>
        <taxon>Pseudoalteromonadaceae</taxon>
        <taxon>Pseudoalteromonas</taxon>
    </lineage>
</organism>
<feature type="domain" description="CheB-type methylesterase" evidence="9">
    <location>
        <begin position="155"/>
        <end position="347"/>
    </location>
</feature>
<dbReference type="InterPro" id="IPR000673">
    <property type="entry name" value="Sig_transdc_resp-reg_Me-estase"/>
</dbReference>
<dbReference type="EC" id="3.1.1.61" evidence="5"/>
<dbReference type="EMBL" id="AAOH01000009">
    <property type="protein sequence ID" value="EAR26834.1"/>
    <property type="molecule type" value="Genomic_DNA"/>
</dbReference>
<dbReference type="OrthoDB" id="9793421at2"/>
<keyword evidence="2 5" id="KW-0145">Chemotaxis</keyword>
<proteinExistence type="inferred from homology"/>
<dbReference type="Proteomes" id="UP000006201">
    <property type="component" value="Unassembled WGS sequence"/>
</dbReference>
<comment type="function">
    <text evidence="5">Involved in chemotaxis. Part of a chemotaxis signal transduction system that modulates chemotaxis in response to various stimuli. Catalyzes the demethylation of specific methylglutamate residues introduced into the chemoreceptors (methyl-accepting chemotaxis proteins or MCP) by CheR. Also mediates the irreversible deamidation of specific glutamine residues to glutamic acid.</text>
</comment>
<evidence type="ECO:0000259" key="9">
    <source>
        <dbReference type="PROSITE" id="PS50122"/>
    </source>
</evidence>
<evidence type="ECO:0000256" key="1">
    <source>
        <dbReference type="ARBA" id="ARBA00022490"/>
    </source>
</evidence>
<dbReference type="Gene3D" id="3.40.50.180">
    <property type="entry name" value="Methylesterase CheB, C-terminal domain"/>
    <property type="match status" value="1"/>
</dbReference>
<dbReference type="HAMAP" id="MF_00099">
    <property type="entry name" value="CheB_chemtxs"/>
    <property type="match status" value="1"/>
</dbReference>
<comment type="catalytic activity">
    <reaction evidence="4 5">
        <text>[protein]-L-glutamate 5-O-methyl ester + H2O = L-glutamyl-[protein] + methanol + H(+)</text>
        <dbReference type="Rhea" id="RHEA:23236"/>
        <dbReference type="Rhea" id="RHEA-COMP:10208"/>
        <dbReference type="Rhea" id="RHEA-COMP:10311"/>
        <dbReference type="ChEBI" id="CHEBI:15377"/>
        <dbReference type="ChEBI" id="CHEBI:15378"/>
        <dbReference type="ChEBI" id="CHEBI:17790"/>
        <dbReference type="ChEBI" id="CHEBI:29973"/>
        <dbReference type="ChEBI" id="CHEBI:82795"/>
        <dbReference type="EC" id="3.1.1.61"/>
    </reaction>
</comment>
<dbReference type="NCBIfam" id="NF001965">
    <property type="entry name" value="PRK00742.1"/>
    <property type="match status" value="1"/>
</dbReference>
<gene>
    <name evidence="5" type="primary">cheB</name>
    <name evidence="10" type="ORF">PTD2_16856</name>
</gene>
<dbReference type="HOGENOM" id="CLU_000445_51_0_6"/>
<accession>A4CEV5</accession>
<comment type="domain">
    <text evidence="5">Contains a C-terminal catalytic domain, and an N-terminal region which modulates catalytic activity.</text>
</comment>
<dbReference type="Pfam" id="PF00072">
    <property type="entry name" value="Response_reg"/>
    <property type="match status" value="1"/>
</dbReference>
<evidence type="ECO:0000259" key="8">
    <source>
        <dbReference type="PROSITE" id="PS50110"/>
    </source>
</evidence>
<comment type="catalytic activity">
    <reaction evidence="5">
        <text>L-glutaminyl-[protein] + H2O = L-glutamyl-[protein] + NH4(+)</text>
        <dbReference type="Rhea" id="RHEA:16441"/>
        <dbReference type="Rhea" id="RHEA-COMP:10207"/>
        <dbReference type="Rhea" id="RHEA-COMP:10208"/>
        <dbReference type="ChEBI" id="CHEBI:15377"/>
        <dbReference type="ChEBI" id="CHEBI:28938"/>
        <dbReference type="ChEBI" id="CHEBI:29973"/>
        <dbReference type="ChEBI" id="CHEBI:30011"/>
        <dbReference type="EC" id="3.5.1.44"/>
    </reaction>
</comment>
<dbReference type="InterPro" id="IPR001789">
    <property type="entry name" value="Sig_transdc_resp-reg_receiver"/>
</dbReference>
<dbReference type="CDD" id="cd17541">
    <property type="entry name" value="REC_CheB-like"/>
    <property type="match status" value="1"/>
</dbReference>
<keyword evidence="5 7" id="KW-0597">Phosphoprotein</keyword>
<dbReference type="AlphaFoldDB" id="A4CEV5"/>